<evidence type="ECO:0000256" key="4">
    <source>
        <dbReference type="ARBA" id="ARBA00022842"/>
    </source>
</evidence>
<dbReference type="InterPro" id="IPR023214">
    <property type="entry name" value="HAD_sf"/>
</dbReference>
<evidence type="ECO:0000256" key="7">
    <source>
        <dbReference type="SAM" id="SignalP"/>
    </source>
</evidence>
<keyword evidence="3" id="KW-0479">Metal-binding</keyword>
<accession>A0ABN9W1Q0</accession>
<dbReference type="Gene3D" id="3.40.50.1000">
    <property type="entry name" value="HAD superfamily/HAD-like"/>
    <property type="match status" value="1"/>
</dbReference>
<name>A0ABN9W1Q0_9DINO</name>
<evidence type="ECO:0000313" key="9">
    <source>
        <dbReference type="EMBL" id="CAK0879935.1"/>
    </source>
</evidence>
<dbReference type="Pfam" id="PF00702">
    <property type="entry name" value="Hydrolase"/>
    <property type="match status" value="1"/>
</dbReference>
<dbReference type="PANTHER" id="PTHR24092:SF150">
    <property type="entry name" value="PHOSPHOLIPID-TRANSPORTING ATPASE"/>
    <property type="match status" value="1"/>
</dbReference>
<comment type="caution">
    <text evidence="9">The sequence shown here is derived from an EMBL/GenBank/DDBJ whole genome shotgun (WGS) entry which is preliminary data.</text>
</comment>
<dbReference type="InterPro" id="IPR032630">
    <property type="entry name" value="P_typ_ATPase_c"/>
</dbReference>
<dbReference type="PRINTS" id="PR00119">
    <property type="entry name" value="CATATPASE"/>
</dbReference>
<dbReference type="NCBIfam" id="TIGR01494">
    <property type="entry name" value="ATPase_P-type"/>
    <property type="match status" value="1"/>
</dbReference>
<keyword evidence="5" id="KW-1133">Transmembrane helix</keyword>
<dbReference type="InterPro" id="IPR001757">
    <property type="entry name" value="P_typ_ATPase"/>
</dbReference>
<keyword evidence="6" id="KW-0472">Membrane</keyword>
<reference evidence="9" key="1">
    <citation type="submission" date="2023-10" db="EMBL/GenBank/DDBJ databases">
        <authorList>
            <person name="Chen Y."/>
            <person name="Shah S."/>
            <person name="Dougan E. K."/>
            <person name="Thang M."/>
            <person name="Chan C."/>
        </authorList>
    </citation>
    <scope>NUCLEOTIDE SEQUENCE [LARGE SCALE GENOMIC DNA]</scope>
</reference>
<dbReference type="Proteomes" id="UP001189429">
    <property type="component" value="Unassembled WGS sequence"/>
</dbReference>
<evidence type="ECO:0000256" key="6">
    <source>
        <dbReference type="ARBA" id="ARBA00023136"/>
    </source>
</evidence>
<keyword evidence="10" id="KW-1185">Reference proteome</keyword>
<evidence type="ECO:0000313" key="10">
    <source>
        <dbReference type="Proteomes" id="UP001189429"/>
    </source>
</evidence>
<dbReference type="PANTHER" id="PTHR24092">
    <property type="entry name" value="PROBABLE PHOSPHOLIPID-TRANSPORTING ATPASE"/>
    <property type="match status" value="1"/>
</dbReference>
<dbReference type="Gene3D" id="3.40.1110.10">
    <property type="entry name" value="Calcium-transporting ATPase, cytoplasmic domain N"/>
    <property type="match status" value="1"/>
</dbReference>
<feature type="signal peptide" evidence="7">
    <location>
        <begin position="1"/>
        <end position="20"/>
    </location>
</feature>
<evidence type="ECO:0000256" key="5">
    <source>
        <dbReference type="ARBA" id="ARBA00022989"/>
    </source>
</evidence>
<evidence type="ECO:0000256" key="2">
    <source>
        <dbReference type="ARBA" id="ARBA00022692"/>
    </source>
</evidence>
<evidence type="ECO:0000256" key="1">
    <source>
        <dbReference type="ARBA" id="ARBA00004141"/>
    </source>
</evidence>
<dbReference type="SUPFAM" id="SSF81660">
    <property type="entry name" value="Metal cation-transporting ATPase, ATP-binding domain N"/>
    <property type="match status" value="1"/>
</dbReference>
<feature type="chain" id="PRO_5046255484" description="P-type ATPase C-terminal domain-containing protein" evidence="7">
    <location>
        <begin position="21"/>
        <end position="316"/>
    </location>
</feature>
<evidence type="ECO:0000259" key="8">
    <source>
        <dbReference type="Pfam" id="PF16212"/>
    </source>
</evidence>
<gene>
    <name evidence="9" type="ORF">PCOR1329_LOCUS63226</name>
</gene>
<dbReference type="Pfam" id="PF16212">
    <property type="entry name" value="PhoLip_ATPase_C"/>
    <property type="match status" value="1"/>
</dbReference>
<keyword evidence="7" id="KW-0732">Signal</keyword>
<feature type="domain" description="P-type ATPase C-terminal" evidence="8">
    <location>
        <begin position="268"/>
        <end position="300"/>
    </location>
</feature>
<proteinExistence type="predicted"/>
<dbReference type="SUPFAM" id="SSF56784">
    <property type="entry name" value="HAD-like"/>
    <property type="match status" value="1"/>
</dbReference>
<evidence type="ECO:0000256" key="3">
    <source>
        <dbReference type="ARBA" id="ARBA00022723"/>
    </source>
</evidence>
<keyword evidence="4" id="KW-0460">Magnesium</keyword>
<keyword evidence="2" id="KW-0812">Transmembrane</keyword>
<comment type="subcellular location">
    <subcellularLocation>
        <location evidence="1">Membrane</location>
        <topology evidence="1">Multi-pass membrane protein</topology>
    </subcellularLocation>
</comment>
<dbReference type="EMBL" id="CAUYUJ010018018">
    <property type="protein sequence ID" value="CAK0879935.1"/>
    <property type="molecule type" value="Genomic_DNA"/>
</dbReference>
<organism evidence="9 10">
    <name type="scientific">Prorocentrum cordatum</name>
    <dbReference type="NCBI Taxonomy" id="2364126"/>
    <lineage>
        <taxon>Eukaryota</taxon>
        <taxon>Sar</taxon>
        <taxon>Alveolata</taxon>
        <taxon>Dinophyceae</taxon>
        <taxon>Prorocentrales</taxon>
        <taxon>Prorocentraceae</taxon>
        <taxon>Prorocentrum</taxon>
    </lineage>
</organism>
<dbReference type="InterPro" id="IPR023299">
    <property type="entry name" value="ATPase_P-typ_cyto_dom_N"/>
</dbReference>
<sequence>MSVLCKLGGALFCICKGADSVVGSLCGQTFDGHSAGHLSTYSKLGFRTLAFASRPVSQAEFEEWQTKLSGALMDKQDKERAMARVAADMEHSLTLCGITAIEDKLQDGVPNAIVSLKAAGIRFWVLTGDKTETAVEIARACRLFTECTRLAFLINVESVEQAKEQLEAATKSLRDAAEGGLVLDGTFVSFAAESGELQRQLYQLAMSTSSCVACRLSPSQKRRLVELVRQYNASGVTLAIGDGANDVSMIQGAHVGVGIRGKEGNAAVLASDVVISKFRFLVPLLFCHGRRAYRRMAAFLGRNIVHALQAYRHRYW</sequence>
<protein>
    <recommendedName>
        <fullName evidence="8">P-type ATPase C-terminal domain-containing protein</fullName>
    </recommendedName>
</protein>
<dbReference type="InterPro" id="IPR036412">
    <property type="entry name" value="HAD-like_sf"/>
</dbReference>